<gene>
    <name evidence="1" type="ORF">ACFP3J_26640</name>
</gene>
<proteinExistence type="predicted"/>
<accession>A0ABW0WLE7</accession>
<name>A0ABW0WLE7_STRNO</name>
<reference evidence="2" key="1">
    <citation type="journal article" date="2019" name="Int. J. Syst. Evol. Microbiol.">
        <title>The Global Catalogue of Microorganisms (GCM) 10K type strain sequencing project: providing services to taxonomists for standard genome sequencing and annotation.</title>
        <authorList>
            <consortium name="The Broad Institute Genomics Platform"/>
            <consortium name="The Broad Institute Genome Sequencing Center for Infectious Disease"/>
            <person name="Wu L."/>
            <person name="Ma J."/>
        </authorList>
    </citation>
    <scope>NUCLEOTIDE SEQUENCE [LARGE SCALE GENOMIC DNA]</scope>
    <source>
        <strain evidence="2">KCTC 5701</strain>
    </source>
</reference>
<keyword evidence="2" id="KW-1185">Reference proteome</keyword>
<protein>
    <submittedName>
        <fullName evidence="1">Uncharacterized protein</fullName>
    </submittedName>
</protein>
<organism evidence="1 2">
    <name type="scientific">Streptomyces nogalater</name>
    <dbReference type="NCBI Taxonomy" id="38314"/>
    <lineage>
        <taxon>Bacteria</taxon>
        <taxon>Bacillati</taxon>
        <taxon>Actinomycetota</taxon>
        <taxon>Actinomycetes</taxon>
        <taxon>Kitasatosporales</taxon>
        <taxon>Streptomycetaceae</taxon>
        <taxon>Streptomyces</taxon>
    </lineage>
</organism>
<comment type="caution">
    <text evidence="1">The sequence shown here is derived from an EMBL/GenBank/DDBJ whole genome shotgun (WGS) entry which is preliminary data.</text>
</comment>
<evidence type="ECO:0000313" key="1">
    <source>
        <dbReference type="EMBL" id="MFC5659037.1"/>
    </source>
</evidence>
<dbReference type="Proteomes" id="UP001596065">
    <property type="component" value="Unassembled WGS sequence"/>
</dbReference>
<dbReference type="EMBL" id="JBHSOE010000056">
    <property type="protein sequence ID" value="MFC5659037.1"/>
    <property type="molecule type" value="Genomic_DNA"/>
</dbReference>
<dbReference type="RefSeq" id="WP_344347723.1">
    <property type="nucleotide sequence ID" value="NZ_BAAASM010000012.1"/>
</dbReference>
<sequence>MAAHEIPDELINLERSAEQERTRLAGLTGDEYDAQLRRWREASAAFQAAVTEHAASAETSRYEVEQAVKKAVRHPEPENGAADE</sequence>
<evidence type="ECO:0000313" key="2">
    <source>
        <dbReference type="Proteomes" id="UP001596065"/>
    </source>
</evidence>